<dbReference type="RefSeq" id="WP_169322762.1">
    <property type="nucleotide sequence ID" value="NZ_JABCJJ010000001.1"/>
</dbReference>
<feature type="transmembrane region" description="Helical" evidence="1">
    <location>
        <begin position="133"/>
        <end position="152"/>
    </location>
</feature>
<evidence type="ECO:0000313" key="3">
    <source>
        <dbReference type="Proteomes" id="UP000562124"/>
    </source>
</evidence>
<keyword evidence="1" id="KW-1133">Transmembrane helix</keyword>
<dbReference type="EMBL" id="JABCJJ010000001">
    <property type="protein sequence ID" value="NMR18853.1"/>
    <property type="molecule type" value="Genomic_DNA"/>
</dbReference>
<keyword evidence="3" id="KW-1185">Reference proteome</keyword>
<comment type="caution">
    <text evidence="2">The sequence shown here is derived from an EMBL/GenBank/DDBJ whole genome shotgun (WGS) entry which is preliminary data.</text>
</comment>
<evidence type="ECO:0000256" key="1">
    <source>
        <dbReference type="SAM" id="Phobius"/>
    </source>
</evidence>
<sequence length="302" mass="30358">MATAALLLMLVPLLLAGAVAALLVAMSSRGSDPGATRSETAVAARRHAAQVLAAAWLVLVTAVLLAPLTIAVPTGLGAGVAIALTPAAAGVLFLGVLAVGELTWPRPRGALRTAPLVRRTVADVAPGALRRILWAWALLLLVTLVACGLVAADDGRAFETVMTDAQGVVVPGRRSGPFPGWFYGRPLLGATAVVVAATEGVLRLIARRPAVANAPDGFDGGLRRVSAARTLRGAQLVLGLTLVGVLAVGGMVLRQHDVVVGWPMLVLAAAVGVVTLVVALIPVAAPAVAVGEPALGPDSAPA</sequence>
<organism evidence="2 3">
    <name type="scientific">Cellulomonas fimi</name>
    <dbReference type="NCBI Taxonomy" id="1708"/>
    <lineage>
        <taxon>Bacteria</taxon>
        <taxon>Bacillati</taxon>
        <taxon>Actinomycetota</taxon>
        <taxon>Actinomycetes</taxon>
        <taxon>Micrococcales</taxon>
        <taxon>Cellulomonadaceae</taxon>
        <taxon>Cellulomonas</taxon>
    </lineage>
</organism>
<dbReference type="AlphaFoldDB" id="A0A7Y0LWW5"/>
<feature type="transmembrane region" description="Helical" evidence="1">
    <location>
        <begin position="79"/>
        <end position="99"/>
    </location>
</feature>
<keyword evidence="1" id="KW-0472">Membrane</keyword>
<accession>A0A7Y0LWW5</accession>
<name>A0A7Y0LWW5_CELFI</name>
<dbReference type="Proteomes" id="UP000562124">
    <property type="component" value="Unassembled WGS sequence"/>
</dbReference>
<feature type="transmembrane region" description="Helical" evidence="1">
    <location>
        <begin position="233"/>
        <end position="253"/>
    </location>
</feature>
<feature type="transmembrane region" description="Helical" evidence="1">
    <location>
        <begin position="259"/>
        <end position="281"/>
    </location>
</feature>
<keyword evidence="1" id="KW-0812">Transmembrane</keyword>
<feature type="transmembrane region" description="Helical" evidence="1">
    <location>
        <begin position="51"/>
        <end position="72"/>
    </location>
</feature>
<proteinExistence type="predicted"/>
<evidence type="ECO:0000313" key="2">
    <source>
        <dbReference type="EMBL" id="NMR18853.1"/>
    </source>
</evidence>
<protein>
    <submittedName>
        <fullName evidence="2">Uncharacterized protein</fullName>
    </submittedName>
</protein>
<reference evidence="2 3" key="1">
    <citation type="submission" date="2020-04" db="EMBL/GenBank/DDBJ databases">
        <title>Sequencing and Assembly of C. fimi.</title>
        <authorList>
            <person name="Ramsey A.R."/>
        </authorList>
    </citation>
    <scope>NUCLEOTIDE SEQUENCE [LARGE SCALE GENOMIC DNA]</scope>
    <source>
        <strain evidence="2 3">SB</strain>
    </source>
</reference>
<gene>
    <name evidence="2" type="ORF">HIR71_01205</name>
</gene>